<dbReference type="SUPFAM" id="SSF53649">
    <property type="entry name" value="Alkaline phosphatase-like"/>
    <property type="match status" value="1"/>
</dbReference>
<name>A0A1C3E854_9PLAN</name>
<dbReference type="Pfam" id="PF00884">
    <property type="entry name" value="Sulfatase"/>
    <property type="match status" value="1"/>
</dbReference>
<evidence type="ECO:0000256" key="4">
    <source>
        <dbReference type="ARBA" id="ARBA00022837"/>
    </source>
</evidence>
<dbReference type="OrthoDB" id="9763613at2"/>
<reference evidence="7 8" key="1">
    <citation type="submission" date="2016-05" db="EMBL/GenBank/DDBJ databases">
        <title>Genomic and physiological characterization of Planctopirus sp. isolated from fresh water lake.</title>
        <authorList>
            <person name="Subhash Y."/>
            <person name="Ramana C."/>
        </authorList>
    </citation>
    <scope>NUCLEOTIDE SEQUENCE [LARGE SCALE GENOMIC DNA]</scope>
    <source>
        <strain evidence="7 8">JC280</strain>
    </source>
</reference>
<evidence type="ECO:0000259" key="6">
    <source>
        <dbReference type="Pfam" id="PF00884"/>
    </source>
</evidence>
<evidence type="ECO:0000313" key="7">
    <source>
        <dbReference type="EMBL" id="ODA29404.1"/>
    </source>
</evidence>
<dbReference type="InterPro" id="IPR050738">
    <property type="entry name" value="Sulfatase"/>
</dbReference>
<feature type="signal peptide" evidence="5">
    <location>
        <begin position="1"/>
        <end position="23"/>
    </location>
</feature>
<proteinExistence type="inferred from homology"/>
<evidence type="ECO:0000256" key="1">
    <source>
        <dbReference type="ARBA" id="ARBA00008779"/>
    </source>
</evidence>
<dbReference type="InterPro" id="IPR024607">
    <property type="entry name" value="Sulfatase_CS"/>
</dbReference>
<sequence length="630" mass="70871">MRYFFIVLALLVVDCLAGRSAMAQQESTRLPNILWLTSEDHGPHMGCYGDSLARTPHVDQLAKKGMRFRMAWSVVPVCAPARTAIITGVYPSASGALHMRSMVPWPEEQLLFPAYLRKAGYYTTNNSKEDYNVPKAVPPWDKSGANAHWKNRKRGQPFFAVFNSTKSHESQIRKRPHQAITNPADVRIPKYHPETPEVRQDWAQYYDQVSAADADAGIHLLELAEAGLAEETIVFYYADHGSGMPRNKRWAGNTGLQVPFVVYFPEKYRHLAPADYRAGGVSDRLISFVDLAPTILSLANIQPPAYMQGHAFAGPYTAPAPQYLFGVRGRMDERPDHVRSVTDGRYVYLRNYLLHLPHGQYLEYQFQTPTTVAWKTLFDQGKLNPAQSAMWVTPREPEELYDLTSDPDEVVNLALDPAHAETIARFRKVLFDQNVRVRDVCYLPEEEMHRRSKLTTPWGLGHRPETFALEKTIEAADVAASKVSKIEELTKFLSDTESGVRYWGLIGLLIRQQRGEPIPWPAVLPLMNDESPSVQIVAAQLAVLAGSSAEQAQGLALLKTLATPEKSDVLTSISALTAIEALGDRGQSLWDDLLLMNTANLKLPDQRFSPYIPRLLLNLKELKERRTSRK</sequence>
<organism evidence="7 8">
    <name type="scientific">Planctopirus hydrillae</name>
    <dbReference type="NCBI Taxonomy" id="1841610"/>
    <lineage>
        <taxon>Bacteria</taxon>
        <taxon>Pseudomonadati</taxon>
        <taxon>Planctomycetota</taxon>
        <taxon>Planctomycetia</taxon>
        <taxon>Planctomycetales</taxon>
        <taxon>Planctomycetaceae</taxon>
        <taxon>Planctopirus</taxon>
    </lineage>
</organism>
<dbReference type="PROSITE" id="PS00523">
    <property type="entry name" value="SULFATASE_1"/>
    <property type="match status" value="1"/>
</dbReference>
<keyword evidence="2" id="KW-0479">Metal-binding</keyword>
<dbReference type="GO" id="GO:0046872">
    <property type="term" value="F:metal ion binding"/>
    <property type="evidence" value="ECO:0007669"/>
    <property type="project" value="UniProtKB-KW"/>
</dbReference>
<protein>
    <recommendedName>
        <fullName evidence="6">Sulfatase N-terminal domain-containing protein</fullName>
    </recommendedName>
</protein>
<keyword evidence="4" id="KW-0106">Calcium</keyword>
<dbReference type="GO" id="GO:0004065">
    <property type="term" value="F:arylsulfatase activity"/>
    <property type="evidence" value="ECO:0007669"/>
    <property type="project" value="TreeGrafter"/>
</dbReference>
<dbReference type="Gene3D" id="3.40.720.10">
    <property type="entry name" value="Alkaline Phosphatase, subunit A"/>
    <property type="match status" value="1"/>
</dbReference>
<dbReference type="RefSeq" id="WP_068849862.1">
    <property type="nucleotide sequence ID" value="NZ_LYDR01000130.1"/>
</dbReference>
<feature type="chain" id="PRO_5008672853" description="Sulfatase N-terminal domain-containing protein" evidence="5">
    <location>
        <begin position="24"/>
        <end position="630"/>
    </location>
</feature>
<keyword evidence="3" id="KW-0378">Hydrolase</keyword>
<keyword evidence="5" id="KW-0732">Signal</keyword>
<dbReference type="CDD" id="cd16027">
    <property type="entry name" value="SGSH"/>
    <property type="match status" value="1"/>
</dbReference>
<accession>A0A1C3E854</accession>
<gene>
    <name evidence="7" type="ORF">A6X21_08925</name>
</gene>
<evidence type="ECO:0000256" key="5">
    <source>
        <dbReference type="SAM" id="SignalP"/>
    </source>
</evidence>
<comment type="similarity">
    <text evidence="1">Belongs to the sulfatase family.</text>
</comment>
<dbReference type="Proteomes" id="UP000094828">
    <property type="component" value="Unassembled WGS sequence"/>
</dbReference>
<evidence type="ECO:0000256" key="2">
    <source>
        <dbReference type="ARBA" id="ARBA00022723"/>
    </source>
</evidence>
<feature type="domain" description="Sulfatase N-terminal" evidence="6">
    <location>
        <begin position="31"/>
        <end position="301"/>
    </location>
</feature>
<evidence type="ECO:0000313" key="8">
    <source>
        <dbReference type="Proteomes" id="UP000094828"/>
    </source>
</evidence>
<dbReference type="AlphaFoldDB" id="A0A1C3E854"/>
<dbReference type="EMBL" id="LYDR01000130">
    <property type="protein sequence ID" value="ODA29404.1"/>
    <property type="molecule type" value="Genomic_DNA"/>
</dbReference>
<comment type="caution">
    <text evidence="7">The sequence shown here is derived from an EMBL/GenBank/DDBJ whole genome shotgun (WGS) entry which is preliminary data.</text>
</comment>
<dbReference type="PANTHER" id="PTHR42693">
    <property type="entry name" value="ARYLSULFATASE FAMILY MEMBER"/>
    <property type="match status" value="1"/>
</dbReference>
<dbReference type="InterPro" id="IPR017850">
    <property type="entry name" value="Alkaline_phosphatase_core_sf"/>
</dbReference>
<evidence type="ECO:0000256" key="3">
    <source>
        <dbReference type="ARBA" id="ARBA00022801"/>
    </source>
</evidence>
<dbReference type="PANTHER" id="PTHR42693:SF53">
    <property type="entry name" value="ENDO-4-O-SULFATASE"/>
    <property type="match status" value="1"/>
</dbReference>
<dbReference type="STRING" id="1841610.A6X21_08925"/>
<dbReference type="InterPro" id="IPR000917">
    <property type="entry name" value="Sulfatase_N"/>
</dbReference>
<keyword evidence="8" id="KW-1185">Reference proteome</keyword>